<protein>
    <recommendedName>
        <fullName evidence="6">TEA domain-containing protein</fullName>
    </recommendedName>
</protein>
<keyword evidence="4" id="KW-0539">Nucleus</keyword>
<dbReference type="Gene3D" id="6.10.20.40">
    <property type="entry name" value="TEA/ATTS domain"/>
    <property type="match status" value="1"/>
</dbReference>
<dbReference type="Proteomes" id="UP000014500">
    <property type="component" value="Unassembled WGS sequence"/>
</dbReference>
<evidence type="ECO:0000313" key="8">
    <source>
        <dbReference type="Proteomes" id="UP000014500"/>
    </source>
</evidence>
<evidence type="ECO:0000256" key="5">
    <source>
        <dbReference type="PROSITE-ProRule" id="PRU00505"/>
    </source>
</evidence>
<dbReference type="PROSITE" id="PS51088">
    <property type="entry name" value="TEA_2"/>
    <property type="match status" value="1"/>
</dbReference>
<feature type="DNA-binding region" description="TEA" evidence="5">
    <location>
        <begin position="3"/>
        <end position="44"/>
    </location>
</feature>
<evidence type="ECO:0000256" key="3">
    <source>
        <dbReference type="ARBA" id="ARBA00023163"/>
    </source>
</evidence>
<dbReference type="PhylomeDB" id="T1JB77"/>
<keyword evidence="8" id="KW-1185">Reference proteome</keyword>
<feature type="domain" description="TEA" evidence="6">
    <location>
        <begin position="3"/>
        <end position="44"/>
    </location>
</feature>
<dbReference type="SMART" id="SM00426">
    <property type="entry name" value="TEA"/>
    <property type="match status" value="1"/>
</dbReference>
<evidence type="ECO:0000256" key="2">
    <source>
        <dbReference type="ARBA" id="ARBA00023015"/>
    </source>
</evidence>
<dbReference type="EMBL" id="JH432010">
    <property type="status" value="NOT_ANNOTATED_CDS"/>
    <property type="molecule type" value="Genomic_DNA"/>
</dbReference>
<dbReference type="InterPro" id="IPR000818">
    <property type="entry name" value="TEA/ATTS_dom"/>
</dbReference>
<sequence>MASSDAEGVWSPDIEQSFQEALAIYPPCGRRKIILSDEGKMYDF</sequence>
<dbReference type="PANTHER" id="PTHR11834">
    <property type="entry name" value="TRANSCRIPTIONAL ENHANCER FACTOR TEF RELATED"/>
    <property type="match status" value="1"/>
</dbReference>
<reference evidence="7" key="2">
    <citation type="submission" date="2015-02" db="UniProtKB">
        <authorList>
            <consortium name="EnsemblMetazoa"/>
        </authorList>
    </citation>
    <scope>IDENTIFICATION</scope>
</reference>
<dbReference type="HOGENOM" id="CLU_3225183_0_0_1"/>
<keyword evidence="2" id="KW-0805">Transcription regulation</keyword>
<dbReference type="GO" id="GO:0000978">
    <property type="term" value="F:RNA polymerase II cis-regulatory region sequence-specific DNA binding"/>
    <property type="evidence" value="ECO:0007669"/>
    <property type="project" value="TreeGrafter"/>
</dbReference>
<dbReference type="AlphaFoldDB" id="T1JB77"/>
<comment type="subcellular location">
    <subcellularLocation>
        <location evidence="1">Nucleus</location>
    </subcellularLocation>
</comment>
<reference evidence="8" key="1">
    <citation type="submission" date="2011-05" db="EMBL/GenBank/DDBJ databases">
        <authorList>
            <person name="Richards S.R."/>
            <person name="Qu J."/>
            <person name="Jiang H."/>
            <person name="Jhangiani S.N."/>
            <person name="Agravi P."/>
            <person name="Goodspeed R."/>
            <person name="Gross S."/>
            <person name="Mandapat C."/>
            <person name="Jackson L."/>
            <person name="Mathew T."/>
            <person name="Pu L."/>
            <person name="Thornton R."/>
            <person name="Saada N."/>
            <person name="Wilczek-Boney K.B."/>
            <person name="Lee S."/>
            <person name="Kovar C."/>
            <person name="Wu Y."/>
            <person name="Scherer S.E."/>
            <person name="Worley K.C."/>
            <person name="Muzny D.M."/>
            <person name="Gibbs R."/>
        </authorList>
    </citation>
    <scope>NUCLEOTIDE SEQUENCE</scope>
    <source>
        <strain evidence="8">Brora</strain>
    </source>
</reference>
<dbReference type="GO" id="GO:0048568">
    <property type="term" value="P:embryonic organ development"/>
    <property type="evidence" value="ECO:0007669"/>
    <property type="project" value="TreeGrafter"/>
</dbReference>
<evidence type="ECO:0000313" key="7">
    <source>
        <dbReference type="EnsemblMetazoa" id="SMAR011013-PA"/>
    </source>
</evidence>
<keyword evidence="3" id="KW-0804">Transcription</keyword>
<accession>T1JB77</accession>
<dbReference type="PANTHER" id="PTHR11834:SF0">
    <property type="entry name" value="PROTEIN SCALLOPED"/>
    <property type="match status" value="1"/>
</dbReference>
<dbReference type="InterPro" id="IPR050937">
    <property type="entry name" value="TEC1_TEAD_TF"/>
</dbReference>
<proteinExistence type="predicted"/>
<evidence type="ECO:0000256" key="4">
    <source>
        <dbReference type="ARBA" id="ARBA00023242"/>
    </source>
</evidence>
<dbReference type="STRING" id="126957.T1JB77"/>
<dbReference type="Pfam" id="PF01285">
    <property type="entry name" value="TEA"/>
    <property type="match status" value="1"/>
</dbReference>
<dbReference type="eggNOG" id="KOG3841">
    <property type="taxonomic scope" value="Eukaryota"/>
</dbReference>
<name>T1JB77_STRMM</name>
<dbReference type="GO" id="GO:0000981">
    <property type="term" value="F:DNA-binding transcription factor activity, RNA polymerase II-specific"/>
    <property type="evidence" value="ECO:0007669"/>
    <property type="project" value="TreeGrafter"/>
</dbReference>
<dbReference type="EnsemblMetazoa" id="SMAR011013-RA">
    <property type="protein sequence ID" value="SMAR011013-PA"/>
    <property type="gene ID" value="SMAR011013"/>
</dbReference>
<dbReference type="GO" id="GO:0005667">
    <property type="term" value="C:transcription regulator complex"/>
    <property type="evidence" value="ECO:0007669"/>
    <property type="project" value="TreeGrafter"/>
</dbReference>
<evidence type="ECO:0000256" key="1">
    <source>
        <dbReference type="ARBA" id="ARBA00004123"/>
    </source>
</evidence>
<dbReference type="InterPro" id="IPR038096">
    <property type="entry name" value="TEA/ATTS_sf"/>
</dbReference>
<evidence type="ECO:0000259" key="6">
    <source>
        <dbReference type="PROSITE" id="PS51088"/>
    </source>
</evidence>
<dbReference type="GO" id="GO:0005634">
    <property type="term" value="C:nucleus"/>
    <property type="evidence" value="ECO:0007669"/>
    <property type="project" value="UniProtKB-SubCell"/>
</dbReference>
<dbReference type="GO" id="GO:0035329">
    <property type="term" value="P:hippo signaling"/>
    <property type="evidence" value="ECO:0007669"/>
    <property type="project" value="TreeGrafter"/>
</dbReference>
<organism evidence="7 8">
    <name type="scientific">Strigamia maritima</name>
    <name type="common">European centipede</name>
    <name type="synonym">Geophilus maritimus</name>
    <dbReference type="NCBI Taxonomy" id="126957"/>
    <lineage>
        <taxon>Eukaryota</taxon>
        <taxon>Metazoa</taxon>
        <taxon>Ecdysozoa</taxon>
        <taxon>Arthropoda</taxon>
        <taxon>Myriapoda</taxon>
        <taxon>Chilopoda</taxon>
        <taxon>Pleurostigmophora</taxon>
        <taxon>Geophilomorpha</taxon>
        <taxon>Linotaeniidae</taxon>
        <taxon>Strigamia</taxon>
    </lineage>
</organism>